<dbReference type="EMBL" id="JALLAZ020001705">
    <property type="protein sequence ID" value="KAL3767400.1"/>
    <property type="molecule type" value="Genomic_DNA"/>
</dbReference>
<name>A0ABD3N3W2_9STRA</name>
<dbReference type="AlphaFoldDB" id="A0ABD3N3W2"/>
<accession>A0ABD3N3W2</accession>
<evidence type="ECO:0000256" key="1">
    <source>
        <dbReference type="SAM" id="MobiDB-lite"/>
    </source>
</evidence>
<comment type="caution">
    <text evidence="2">The sequence shown here is derived from an EMBL/GenBank/DDBJ whole genome shotgun (WGS) entry which is preliminary data.</text>
</comment>
<feature type="region of interest" description="Disordered" evidence="1">
    <location>
        <begin position="36"/>
        <end position="159"/>
    </location>
</feature>
<proteinExistence type="predicted"/>
<protein>
    <submittedName>
        <fullName evidence="2">Uncharacterized protein</fullName>
    </submittedName>
</protein>
<gene>
    <name evidence="2" type="ORF">ACHAW5_007660</name>
</gene>
<reference evidence="2 3" key="1">
    <citation type="submission" date="2024-10" db="EMBL/GenBank/DDBJ databases">
        <title>Updated reference genomes for cyclostephanoid diatoms.</title>
        <authorList>
            <person name="Roberts W.R."/>
            <person name="Alverson A.J."/>
        </authorList>
    </citation>
    <scope>NUCLEOTIDE SEQUENCE [LARGE SCALE GENOMIC DNA]</scope>
    <source>
        <strain evidence="2 3">AJA276-08</strain>
    </source>
</reference>
<feature type="compositionally biased region" description="Low complexity" evidence="1">
    <location>
        <begin position="62"/>
        <end position="71"/>
    </location>
</feature>
<organism evidence="2 3">
    <name type="scientific">Stephanodiscus triporus</name>
    <dbReference type="NCBI Taxonomy" id="2934178"/>
    <lineage>
        <taxon>Eukaryota</taxon>
        <taxon>Sar</taxon>
        <taxon>Stramenopiles</taxon>
        <taxon>Ochrophyta</taxon>
        <taxon>Bacillariophyta</taxon>
        <taxon>Coscinodiscophyceae</taxon>
        <taxon>Thalassiosirophycidae</taxon>
        <taxon>Stephanodiscales</taxon>
        <taxon>Stephanodiscaceae</taxon>
        <taxon>Stephanodiscus</taxon>
    </lineage>
</organism>
<evidence type="ECO:0000313" key="2">
    <source>
        <dbReference type="EMBL" id="KAL3767400.1"/>
    </source>
</evidence>
<keyword evidence="3" id="KW-1185">Reference proteome</keyword>
<evidence type="ECO:0000313" key="3">
    <source>
        <dbReference type="Proteomes" id="UP001530315"/>
    </source>
</evidence>
<sequence length="294" mass="31242">MPASADLPDIAKLKISELREELDLYCVDTSGFSEKSDFTSALRTARETLPRPITTYREPAPVVVSSVSSSSEGGGEAKDAAAGRKKKSSTSTSTPSSCSSAKNVAPSPPPPSSRVDPSPAPRHHTDRDASSGGGGGRKILASRAPVTARQTLRERPSSRVIGERTSAFLPGSPFSFSLKGSLHEDDSAIIRVPDGVCLTITAASVDRESMSAYLSQRGSIGVSLKVSSEENPELLPLWTFDGERSRSYTISDLGIRVCGPRNVRLFAHMEMGMRSSASVEVYVFGSVSLDGDKF</sequence>
<feature type="compositionally biased region" description="Low complexity" evidence="1">
    <location>
        <begin position="89"/>
        <end position="100"/>
    </location>
</feature>
<dbReference type="Proteomes" id="UP001530315">
    <property type="component" value="Unassembled WGS sequence"/>
</dbReference>